<evidence type="ECO:0000256" key="9">
    <source>
        <dbReference type="HAMAP-Rule" id="MF_00024"/>
    </source>
</evidence>
<protein>
    <recommendedName>
        <fullName evidence="9">Cobalamin biosynthesis protein CobD</fullName>
    </recommendedName>
</protein>
<keyword evidence="11" id="KW-1185">Reference proteome</keyword>
<dbReference type="GO" id="GO:0015420">
    <property type="term" value="F:ABC-type vitamin B12 transporter activity"/>
    <property type="evidence" value="ECO:0007669"/>
    <property type="project" value="UniProtKB-UniRule"/>
</dbReference>
<dbReference type="GO" id="GO:0005886">
    <property type="term" value="C:plasma membrane"/>
    <property type="evidence" value="ECO:0007669"/>
    <property type="project" value="UniProtKB-SubCell"/>
</dbReference>
<evidence type="ECO:0000256" key="6">
    <source>
        <dbReference type="ARBA" id="ARBA00022692"/>
    </source>
</evidence>
<dbReference type="GO" id="GO:0009236">
    <property type="term" value="P:cobalamin biosynthetic process"/>
    <property type="evidence" value="ECO:0007669"/>
    <property type="project" value="UniProtKB-UniRule"/>
</dbReference>
<dbReference type="UniPathway" id="UPA00148"/>
<comment type="function">
    <text evidence="9">Converts cobyric acid to cobinamide by the addition of aminopropanol on the F carboxylic group.</text>
</comment>
<dbReference type="HAMAP" id="MF_00024">
    <property type="entry name" value="CobD_CbiB"/>
    <property type="match status" value="1"/>
</dbReference>
<keyword evidence="5 9" id="KW-0169">Cobalamin biosynthesis</keyword>
<dbReference type="NCBIfam" id="TIGR00380">
    <property type="entry name" value="cobal_cbiB"/>
    <property type="match status" value="1"/>
</dbReference>
<keyword evidence="4 9" id="KW-1003">Cell membrane</keyword>
<evidence type="ECO:0000256" key="1">
    <source>
        <dbReference type="ARBA" id="ARBA00004651"/>
    </source>
</evidence>
<evidence type="ECO:0000256" key="2">
    <source>
        <dbReference type="ARBA" id="ARBA00004953"/>
    </source>
</evidence>
<organism evidence="10 11">
    <name type="scientific">Ferrovibrio terrae</name>
    <dbReference type="NCBI Taxonomy" id="2594003"/>
    <lineage>
        <taxon>Bacteria</taxon>
        <taxon>Pseudomonadati</taxon>
        <taxon>Pseudomonadota</taxon>
        <taxon>Alphaproteobacteria</taxon>
        <taxon>Rhodospirillales</taxon>
        <taxon>Rhodospirillaceae</taxon>
        <taxon>Ferrovibrio</taxon>
    </lineage>
</organism>
<dbReference type="AlphaFoldDB" id="A0A516H649"/>
<evidence type="ECO:0000256" key="5">
    <source>
        <dbReference type="ARBA" id="ARBA00022573"/>
    </source>
</evidence>
<comment type="caution">
    <text evidence="9">Lacks conserved residue(s) required for the propagation of feature annotation.</text>
</comment>
<reference evidence="10 11" key="1">
    <citation type="submission" date="2019-07" db="EMBL/GenBank/DDBJ databases">
        <title>Genome sequencing for Ferrovibrio sp. K5.</title>
        <authorList>
            <person name="Park S.-J."/>
        </authorList>
    </citation>
    <scope>NUCLEOTIDE SEQUENCE [LARGE SCALE GENOMIC DNA]</scope>
    <source>
        <strain evidence="10 11">K5</strain>
    </source>
</reference>
<dbReference type="RefSeq" id="WP_144258233.1">
    <property type="nucleotide sequence ID" value="NZ_CP041636.1"/>
</dbReference>
<dbReference type="GO" id="GO:0048472">
    <property type="term" value="F:threonine-phosphate decarboxylase activity"/>
    <property type="evidence" value="ECO:0007669"/>
    <property type="project" value="InterPro"/>
</dbReference>
<evidence type="ECO:0000313" key="10">
    <source>
        <dbReference type="EMBL" id="QDO99237.1"/>
    </source>
</evidence>
<keyword evidence="7 9" id="KW-1133">Transmembrane helix</keyword>
<evidence type="ECO:0000313" key="11">
    <source>
        <dbReference type="Proteomes" id="UP000317496"/>
    </source>
</evidence>
<feature type="transmembrane region" description="Helical" evidence="9">
    <location>
        <begin position="63"/>
        <end position="84"/>
    </location>
</feature>
<comment type="pathway">
    <text evidence="2 9">Cofactor biosynthesis; adenosylcobalamin biosynthesis.</text>
</comment>
<sequence>MNGDLTVYPAAINLWLLVVALGLEALLGWPDALHRTIRHPVVWIGALIALLERHLNTPARSDLLRRLGGILALIVLLVAVWYVTSVARHMIHYLLPADGWILEAVLAASLLASRNLWNHVIAVARGLEQDGLDGGRAAVAMIVGRDPDSLDEAGVSRAAIESLAENFSDGVVAPAFWLTIGGLPGIALYKAINTADSMIGHKSDRYRAFGWATARLDDLVNLPASRLSALLLVVAAALLPGTSAGNAFKAVERDAGRHRSPNAGWPEAAMAGALGLRLAGPRRYAEGLVEDHWMGDGRSDANAADIRRALKLYAMAGLLLFGAALAGGIIVLL</sequence>
<evidence type="ECO:0000256" key="4">
    <source>
        <dbReference type="ARBA" id="ARBA00022475"/>
    </source>
</evidence>
<dbReference type="PANTHER" id="PTHR34308:SF1">
    <property type="entry name" value="COBALAMIN BIOSYNTHESIS PROTEIN CBIB"/>
    <property type="match status" value="1"/>
</dbReference>
<proteinExistence type="inferred from homology"/>
<name>A0A516H649_9PROT</name>
<dbReference type="InterPro" id="IPR004485">
    <property type="entry name" value="Cobalamin_biosynth_CobD/CbiB"/>
</dbReference>
<feature type="transmembrane region" description="Helical" evidence="9">
    <location>
        <begin position="6"/>
        <end position="29"/>
    </location>
</feature>
<comment type="subcellular location">
    <subcellularLocation>
        <location evidence="1 9">Cell membrane</location>
        <topology evidence="1 9">Multi-pass membrane protein</topology>
    </subcellularLocation>
</comment>
<accession>A0A516H649</accession>
<dbReference type="OrthoDB" id="9811967at2"/>
<comment type="similarity">
    <text evidence="3 9">Belongs to the CobD/CbiB family.</text>
</comment>
<dbReference type="Pfam" id="PF03186">
    <property type="entry name" value="CobD_Cbib"/>
    <property type="match status" value="1"/>
</dbReference>
<evidence type="ECO:0000256" key="8">
    <source>
        <dbReference type="ARBA" id="ARBA00023136"/>
    </source>
</evidence>
<keyword evidence="6 9" id="KW-0812">Transmembrane</keyword>
<dbReference type="EMBL" id="CP041636">
    <property type="protein sequence ID" value="QDO99237.1"/>
    <property type="molecule type" value="Genomic_DNA"/>
</dbReference>
<feature type="transmembrane region" description="Helical" evidence="9">
    <location>
        <begin position="312"/>
        <end position="332"/>
    </location>
</feature>
<keyword evidence="8 9" id="KW-0472">Membrane</keyword>
<dbReference type="KEGG" id="fer:FNB15_19020"/>
<evidence type="ECO:0000256" key="7">
    <source>
        <dbReference type="ARBA" id="ARBA00022989"/>
    </source>
</evidence>
<dbReference type="Proteomes" id="UP000317496">
    <property type="component" value="Chromosome"/>
</dbReference>
<evidence type="ECO:0000256" key="3">
    <source>
        <dbReference type="ARBA" id="ARBA00006263"/>
    </source>
</evidence>
<dbReference type="PANTHER" id="PTHR34308">
    <property type="entry name" value="COBALAMIN BIOSYNTHESIS PROTEIN CBIB"/>
    <property type="match status" value="1"/>
</dbReference>
<gene>
    <name evidence="9 10" type="primary">cobD</name>
    <name evidence="10" type="ORF">FNB15_19020</name>
</gene>